<dbReference type="InterPro" id="IPR000757">
    <property type="entry name" value="Beta-glucanase-like"/>
</dbReference>
<comment type="caution">
    <text evidence="4">The sequence shown here is derived from an EMBL/GenBank/DDBJ whole genome shotgun (WGS) entry which is preliminary data.</text>
</comment>
<dbReference type="RefSeq" id="WP_395417087.1">
    <property type="nucleotide sequence ID" value="NZ_JBIPKE010000015.1"/>
</dbReference>
<dbReference type="InterPro" id="IPR013320">
    <property type="entry name" value="ConA-like_dom_sf"/>
</dbReference>
<dbReference type="EMBL" id="JBIPKE010000015">
    <property type="protein sequence ID" value="MFH6983533.1"/>
    <property type="molecule type" value="Genomic_DNA"/>
</dbReference>
<dbReference type="InterPro" id="IPR008999">
    <property type="entry name" value="Actin-crosslinking"/>
</dbReference>
<dbReference type="Gene3D" id="2.80.10.50">
    <property type="match status" value="1"/>
</dbReference>
<dbReference type="Pfam" id="PF00722">
    <property type="entry name" value="Glyco_hydro_16"/>
    <property type="match status" value="1"/>
</dbReference>
<dbReference type="CDD" id="cd23342">
    <property type="entry name" value="beta-trefoil_FSCN_ZgPorA-like"/>
    <property type="match status" value="1"/>
</dbReference>
<dbReference type="PANTHER" id="PTHR10963">
    <property type="entry name" value="GLYCOSYL HYDROLASE-RELATED"/>
    <property type="match status" value="1"/>
</dbReference>
<organism evidence="4 5">
    <name type="scientific">Marinoscillum luteum</name>
    <dbReference type="NCBI Taxonomy" id="861051"/>
    <lineage>
        <taxon>Bacteria</taxon>
        <taxon>Pseudomonadati</taxon>
        <taxon>Bacteroidota</taxon>
        <taxon>Cytophagia</taxon>
        <taxon>Cytophagales</taxon>
        <taxon>Reichenbachiellaceae</taxon>
        <taxon>Marinoscillum</taxon>
    </lineage>
</organism>
<dbReference type="PROSITE" id="PS51762">
    <property type="entry name" value="GH16_2"/>
    <property type="match status" value="1"/>
</dbReference>
<dbReference type="InterPro" id="IPR050546">
    <property type="entry name" value="Glycosyl_Hydrlase_16"/>
</dbReference>
<dbReference type="SUPFAM" id="SSF50405">
    <property type="entry name" value="Actin-crosslinking proteins"/>
    <property type="match status" value="1"/>
</dbReference>
<dbReference type="NCBIfam" id="TIGR04183">
    <property type="entry name" value="Por_Secre_tail"/>
    <property type="match status" value="1"/>
</dbReference>
<gene>
    <name evidence="4" type="ORF">ACHKAR_08795</name>
</gene>
<name>A0ABW7N7F5_9BACT</name>
<dbReference type="InterPro" id="IPR026444">
    <property type="entry name" value="Secre_tail"/>
</dbReference>
<feature type="chain" id="PRO_5046166703" evidence="2">
    <location>
        <begin position="23"/>
        <end position="481"/>
    </location>
</feature>
<sequence>MLKLRQLLMIALMTLIGWTANAQNWQLVWADEFTNGIGPDWVFETGTGSGGWGNNELQYYRQQNATVQNGELVITAKNESFGGMNYTSARMKTQGKKSWKYGKIEARMQLPAFQGSWPAFWMLGDNITSVGWPSCGEIDIMEQTNTSDHVLGTIHWNNNGYVYYGGNTAASVTGYHVYSIEWDANAIKWFVDGNLYHTANIQNGINGTSEFHEKFFIILNLAVGGNLPGNNVNNGALPASVKVDYVRVYQSTGGGTGAPVGQTIWLRGSNGLYASSENGAVPMNCNRNSVQGWEQFTVVSAGGSKIALRGSNGKYVSSMNGQSGMMCDRTTVQGWEAFDWVSNANGTISLRGNNGLYVSSENGQSPMICDRTTIQGWEQFTWGTGAGARQAPELDSELSEPVALTVFPNPVTNHEFKVRWDHQVSPEVQLSLMDVSGKTVYTAVAKDGLENVVLPSHLRKGVYILGITSEKGTETRNLIIK</sequence>
<feature type="domain" description="GH16" evidence="3">
    <location>
        <begin position="31"/>
        <end position="254"/>
    </location>
</feature>
<evidence type="ECO:0000313" key="4">
    <source>
        <dbReference type="EMBL" id="MFH6983533.1"/>
    </source>
</evidence>
<dbReference type="SUPFAM" id="SSF49899">
    <property type="entry name" value="Concanavalin A-like lectins/glucanases"/>
    <property type="match status" value="1"/>
</dbReference>
<accession>A0ABW7N7F5</accession>
<feature type="signal peptide" evidence="2">
    <location>
        <begin position="1"/>
        <end position="22"/>
    </location>
</feature>
<dbReference type="PANTHER" id="PTHR10963:SF55">
    <property type="entry name" value="GLYCOSIDE HYDROLASE FAMILY 16 PROTEIN"/>
    <property type="match status" value="1"/>
</dbReference>
<keyword evidence="2" id="KW-0732">Signal</keyword>
<reference evidence="4 5" key="1">
    <citation type="journal article" date="2013" name="Int. J. Syst. Evol. Microbiol.">
        <title>Marinoscillum luteum sp. nov., isolated from marine sediment.</title>
        <authorList>
            <person name="Cha I.T."/>
            <person name="Park S.J."/>
            <person name="Kim S.J."/>
            <person name="Kim J.G."/>
            <person name="Jung M.Y."/>
            <person name="Shin K.S."/>
            <person name="Kwon K.K."/>
            <person name="Yang S.H."/>
            <person name="Seo Y.S."/>
            <person name="Rhee S.K."/>
        </authorList>
    </citation>
    <scope>NUCLEOTIDE SEQUENCE [LARGE SCALE GENOMIC DNA]</scope>
    <source>
        <strain evidence="4 5">KCTC 23939</strain>
    </source>
</reference>
<dbReference type="CDD" id="cd08023">
    <property type="entry name" value="GH16_laminarinase_like"/>
    <property type="match status" value="1"/>
</dbReference>
<keyword evidence="5" id="KW-1185">Reference proteome</keyword>
<proteinExistence type="inferred from homology"/>
<dbReference type="Pfam" id="PF18962">
    <property type="entry name" value="Por_Secre_tail"/>
    <property type="match status" value="1"/>
</dbReference>
<dbReference type="Gene3D" id="2.60.120.200">
    <property type="match status" value="1"/>
</dbReference>
<protein>
    <submittedName>
        <fullName evidence="4">Family 16 glycosylhydrolase</fullName>
    </submittedName>
</protein>
<evidence type="ECO:0000256" key="1">
    <source>
        <dbReference type="ARBA" id="ARBA00006865"/>
    </source>
</evidence>
<evidence type="ECO:0000256" key="2">
    <source>
        <dbReference type="SAM" id="SignalP"/>
    </source>
</evidence>
<evidence type="ECO:0000313" key="5">
    <source>
        <dbReference type="Proteomes" id="UP001610063"/>
    </source>
</evidence>
<comment type="similarity">
    <text evidence="1">Belongs to the glycosyl hydrolase 16 family.</text>
</comment>
<dbReference type="Proteomes" id="UP001610063">
    <property type="component" value="Unassembled WGS sequence"/>
</dbReference>
<evidence type="ECO:0000259" key="3">
    <source>
        <dbReference type="PROSITE" id="PS51762"/>
    </source>
</evidence>